<organism evidence="4">
    <name type="scientific">Cucumis melo</name>
    <name type="common">Muskmelon</name>
    <dbReference type="NCBI Taxonomy" id="3656"/>
    <lineage>
        <taxon>Eukaryota</taxon>
        <taxon>Viridiplantae</taxon>
        <taxon>Streptophyta</taxon>
        <taxon>Embryophyta</taxon>
        <taxon>Tracheophyta</taxon>
        <taxon>Spermatophyta</taxon>
        <taxon>Magnoliopsida</taxon>
        <taxon>eudicotyledons</taxon>
        <taxon>Gunneridae</taxon>
        <taxon>Pentapetalae</taxon>
        <taxon>rosids</taxon>
        <taxon>fabids</taxon>
        <taxon>Cucurbitales</taxon>
        <taxon>Cucurbitaceae</taxon>
        <taxon>Benincaseae</taxon>
        <taxon>Cucumis</taxon>
    </lineage>
</organism>
<keyword evidence="2" id="KW-0809">Transit peptide</keyword>
<dbReference type="Gene3D" id="3.30.1360.120">
    <property type="entry name" value="Probable tRNA modification gtpase trme, domain 1"/>
    <property type="match status" value="1"/>
</dbReference>
<name>A0A9I9DPT2_CUCME</name>
<dbReference type="PANTHER" id="PTHR22602:SF0">
    <property type="entry name" value="TRANSFERASE CAF17, MITOCHONDRIAL-RELATED"/>
    <property type="match status" value="1"/>
</dbReference>
<dbReference type="SUPFAM" id="SSF103025">
    <property type="entry name" value="Folate-binding domain"/>
    <property type="match status" value="1"/>
</dbReference>
<dbReference type="NCBIfam" id="TIGR03317">
    <property type="entry name" value="ygfZ_signature"/>
    <property type="match status" value="1"/>
</dbReference>
<dbReference type="EnsemblPlants" id="MELO3C021762.2.1">
    <property type="protein sequence ID" value="MELO3C021762.2.1"/>
    <property type="gene ID" value="MELO3C021762.2"/>
</dbReference>
<dbReference type="PANTHER" id="PTHR22602">
    <property type="entry name" value="TRANSFERASE CAF17, MITOCHONDRIAL-RELATED"/>
    <property type="match status" value="1"/>
</dbReference>
<comment type="subcellular location">
    <subcellularLocation>
        <location evidence="1">Mitochondrion</location>
    </subcellularLocation>
</comment>
<sequence length="137" mass="15624">MLGGVLVLIQQQCQLHKGEDNGWQWFQDPRLECLAPLIEADKETDEDNYVLWRLEKGVSQGSNEIQKGEAIPLEYNLVGLNAISFDKGCYVRQELVARTHHQGVIRKRVVPLKFLNDRGEGFAIIHWSNEAIFAAIH</sequence>
<dbReference type="InterPro" id="IPR027266">
    <property type="entry name" value="TrmE/GcvT-like"/>
</dbReference>
<dbReference type="InterPro" id="IPR017703">
    <property type="entry name" value="YgfZ/GCV_T_CS"/>
</dbReference>
<protein>
    <recommendedName>
        <fullName evidence="5">Transferase</fullName>
    </recommendedName>
</protein>
<evidence type="ECO:0008006" key="5">
    <source>
        <dbReference type="Google" id="ProtNLM"/>
    </source>
</evidence>
<evidence type="ECO:0000256" key="2">
    <source>
        <dbReference type="ARBA" id="ARBA00022946"/>
    </source>
</evidence>
<dbReference type="AlphaFoldDB" id="A0A9I9DPT2"/>
<dbReference type="InterPro" id="IPR045179">
    <property type="entry name" value="YgfZ/GcvT"/>
</dbReference>
<reference evidence="4" key="1">
    <citation type="submission" date="2023-03" db="UniProtKB">
        <authorList>
            <consortium name="EnsemblPlants"/>
        </authorList>
    </citation>
    <scope>IDENTIFICATION</scope>
</reference>
<evidence type="ECO:0000256" key="1">
    <source>
        <dbReference type="ARBA" id="ARBA00004173"/>
    </source>
</evidence>
<proteinExistence type="predicted"/>
<dbReference type="GO" id="GO:0005759">
    <property type="term" value="C:mitochondrial matrix"/>
    <property type="evidence" value="ECO:0007669"/>
    <property type="project" value="TreeGrafter"/>
</dbReference>
<accession>A0A9I9DPT2</accession>
<dbReference type="Gramene" id="MELO3C021762.2.1">
    <property type="protein sequence ID" value="MELO3C021762.2.1"/>
    <property type="gene ID" value="MELO3C021762.2"/>
</dbReference>
<evidence type="ECO:0000256" key="3">
    <source>
        <dbReference type="ARBA" id="ARBA00023128"/>
    </source>
</evidence>
<keyword evidence="3" id="KW-0496">Mitochondrion</keyword>
<dbReference type="GO" id="GO:0016226">
    <property type="term" value="P:iron-sulfur cluster assembly"/>
    <property type="evidence" value="ECO:0007669"/>
    <property type="project" value="TreeGrafter"/>
</dbReference>
<evidence type="ECO:0000313" key="4">
    <source>
        <dbReference type="EnsemblPlants" id="MELO3C021762.2.1"/>
    </source>
</evidence>